<evidence type="ECO:0000256" key="1">
    <source>
        <dbReference type="SAM" id="MobiDB-lite"/>
    </source>
</evidence>
<sequence length="82" mass="8848">MAHARGGGEREHWRSSSSWHTDGGAEGRTLLHQRQPSVRVASRVLRRTSLPQSSVNSLPVADANGSVHLNKLNAISIVALQS</sequence>
<keyword evidence="3" id="KW-1185">Reference proteome</keyword>
<evidence type="ECO:0000313" key="3">
    <source>
        <dbReference type="Proteomes" id="UP000674179"/>
    </source>
</evidence>
<comment type="caution">
    <text evidence="2">The sequence shown here is derived from an EMBL/GenBank/DDBJ whole genome shotgun (WGS) entry which is preliminary data.</text>
</comment>
<dbReference type="AlphaFoldDB" id="A0A836KTI5"/>
<accession>A0A836KTI5</accession>
<feature type="region of interest" description="Disordered" evidence="1">
    <location>
        <begin position="1"/>
        <end position="37"/>
    </location>
</feature>
<dbReference type="GeneID" id="94175207"/>
<name>A0A836KTI5_LEIEN</name>
<dbReference type="RefSeq" id="XP_067695356.1">
    <property type="nucleotide sequence ID" value="XM_067839697.1"/>
</dbReference>
<dbReference type="OrthoDB" id="10490379at2759"/>
<organism evidence="2 3">
    <name type="scientific">Leishmania enriettii</name>
    <dbReference type="NCBI Taxonomy" id="5663"/>
    <lineage>
        <taxon>Eukaryota</taxon>
        <taxon>Discoba</taxon>
        <taxon>Euglenozoa</taxon>
        <taxon>Kinetoplastea</taxon>
        <taxon>Metakinetoplastina</taxon>
        <taxon>Trypanosomatida</taxon>
        <taxon>Trypanosomatidae</taxon>
        <taxon>Leishmaniinae</taxon>
        <taxon>Leishmania</taxon>
    </lineage>
</organism>
<proteinExistence type="predicted"/>
<feature type="compositionally biased region" description="Basic and acidic residues" evidence="1">
    <location>
        <begin position="1"/>
        <end position="14"/>
    </location>
</feature>
<evidence type="ECO:0000313" key="2">
    <source>
        <dbReference type="EMBL" id="KAG5485092.1"/>
    </source>
</evidence>
<dbReference type="EMBL" id="JAFHKP010000008">
    <property type="protein sequence ID" value="KAG5485092.1"/>
    <property type="molecule type" value="Genomic_DNA"/>
</dbReference>
<gene>
    <name evidence="2" type="ORF">CUR178_08063</name>
</gene>
<protein>
    <submittedName>
        <fullName evidence="2">Uncharacterized protein</fullName>
    </submittedName>
</protein>
<dbReference type="KEGG" id="lenr:94175207"/>
<reference evidence="2 3" key="1">
    <citation type="submission" date="2021-02" db="EMBL/GenBank/DDBJ databases">
        <title>Leishmania (Mundinia) enrietti genome sequencing and assembly.</title>
        <authorList>
            <person name="Almutairi H."/>
            <person name="Gatherer D."/>
        </authorList>
    </citation>
    <scope>NUCLEOTIDE SEQUENCE [LARGE SCALE GENOMIC DNA]</scope>
    <source>
        <strain evidence="2">CUR178</strain>
    </source>
</reference>
<dbReference type="Proteomes" id="UP000674179">
    <property type="component" value="Chromosome 8"/>
</dbReference>